<reference evidence="3" key="1">
    <citation type="submission" date="2022-11" db="UniProtKB">
        <authorList>
            <consortium name="WormBaseParasite"/>
        </authorList>
    </citation>
    <scope>IDENTIFICATION</scope>
</reference>
<dbReference type="Proteomes" id="UP000887581">
    <property type="component" value="Unplaced"/>
</dbReference>
<proteinExistence type="predicted"/>
<evidence type="ECO:0000256" key="1">
    <source>
        <dbReference type="SAM" id="SignalP"/>
    </source>
</evidence>
<dbReference type="WBParaSite" id="sdigi.contig84.g3939.t1">
    <property type="protein sequence ID" value="sdigi.contig84.g3939.t1"/>
    <property type="gene ID" value="sdigi.contig84.g3939"/>
</dbReference>
<name>A0A915Q7Q2_9BILA</name>
<keyword evidence="2" id="KW-1185">Reference proteome</keyword>
<protein>
    <submittedName>
        <fullName evidence="3">Uncharacterized protein</fullName>
    </submittedName>
</protein>
<sequence>MSRGAACASYDFTICFVLLILLQSTIAIPTFYSRKLTLRPEDFLLTYVPSGGLPRDIYDGWSGALESRNDHMEYVPFQRLTRNTGAGDEVRYQIRHVGDLPMFRFG</sequence>
<evidence type="ECO:0000313" key="3">
    <source>
        <dbReference type="WBParaSite" id="sdigi.contig84.g3939.t1"/>
    </source>
</evidence>
<dbReference type="AlphaFoldDB" id="A0A915Q7Q2"/>
<evidence type="ECO:0000313" key="2">
    <source>
        <dbReference type="Proteomes" id="UP000887581"/>
    </source>
</evidence>
<accession>A0A915Q7Q2</accession>
<organism evidence="2 3">
    <name type="scientific">Setaria digitata</name>
    <dbReference type="NCBI Taxonomy" id="48799"/>
    <lineage>
        <taxon>Eukaryota</taxon>
        <taxon>Metazoa</taxon>
        <taxon>Ecdysozoa</taxon>
        <taxon>Nematoda</taxon>
        <taxon>Chromadorea</taxon>
        <taxon>Rhabditida</taxon>
        <taxon>Spirurina</taxon>
        <taxon>Spiruromorpha</taxon>
        <taxon>Filarioidea</taxon>
        <taxon>Setariidae</taxon>
        <taxon>Setaria</taxon>
    </lineage>
</organism>
<feature type="chain" id="PRO_5037364071" evidence="1">
    <location>
        <begin position="28"/>
        <end position="106"/>
    </location>
</feature>
<feature type="signal peptide" evidence="1">
    <location>
        <begin position="1"/>
        <end position="27"/>
    </location>
</feature>
<keyword evidence="1" id="KW-0732">Signal</keyword>